<proteinExistence type="predicted"/>
<dbReference type="EMBL" id="CAJNJA010010141">
    <property type="protein sequence ID" value="CAE7254099.1"/>
    <property type="molecule type" value="Genomic_DNA"/>
</dbReference>
<comment type="caution">
    <text evidence="2">The sequence shown here is derived from an EMBL/GenBank/DDBJ whole genome shotgun (WGS) entry which is preliminary data.</text>
</comment>
<dbReference type="Pfam" id="PF07691">
    <property type="entry name" value="PA14"/>
    <property type="match status" value="1"/>
</dbReference>
<dbReference type="SUPFAM" id="SSF56988">
    <property type="entry name" value="Anthrax protective antigen"/>
    <property type="match status" value="1"/>
</dbReference>
<reference evidence="2" key="1">
    <citation type="submission" date="2021-02" db="EMBL/GenBank/DDBJ databases">
        <authorList>
            <person name="Dougan E. K."/>
            <person name="Rhodes N."/>
            <person name="Thang M."/>
            <person name="Chan C."/>
        </authorList>
    </citation>
    <scope>NUCLEOTIDE SEQUENCE</scope>
</reference>
<dbReference type="SMART" id="SM00758">
    <property type="entry name" value="PA14"/>
    <property type="match status" value="1"/>
</dbReference>
<dbReference type="PROSITE" id="PS51820">
    <property type="entry name" value="PA14"/>
    <property type="match status" value="1"/>
</dbReference>
<accession>A0A812M8Q6</accession>
<sequence>MVTRAARRATNSPTFSKPTISARGKVECRAIDEVGACRCLRRCKGFLVVRQEGNYKFYTTSDDGSNLYLNGEKIVDNDGCHGQRERSSSSKLLSSGAHELIVDFCEARGGERLYVHYEGPDTSNSKVTIPKEDLKHRKAHPQGWGGECFFAARWRARPQCKLLNKCPAVAPAEIEVARET</sequence>
<dbReference type="AlphaFoldDB" id="A0A812M8Q6"/>
<organism evidence="2 3">
    <name type="scientific">Symbiodinium necroappetens</name>
    <dbReference type="NCBI Taxonomy" id="1628268"/>
    <lineage>
        <taxon>Eukaryota</taxon>
        <taxon>Sar</taxon>
        <taxon>Alveolata</taxon>
        <taxon>Dinophyceae</taxon>
        <taxon>Suessiales</taxon>
        <taxon>Symbiodiniaceae</taxon>
        <taxon>Symbiodinium</taxon>
    </lineage>
</organism>
<name>A0A812M8Q6_9DINO</name>
<evidence type="ECO:0000313" key="3">
    <source>
        <dbReference type="Proteomes" id="UP000601435"/>
    </source>
</evidence>
<dbReference type="Gene3D" id="3.90.182.10">
    <property type="entry name" value="Toxin - Anthrax Protective Antigen,domain 1"/>
    <property type="match status" value="1"/>
</dbReference>
<dbReference type="InterPro" id="IPR037524">
    <property type="entry name" value="PA14/GLEYA"/>
</dbReference>
<feature type="domain" description="PA14" evidence="1">
    <location>
        <begin position="1"/>
        <end position="133"/>
    </location>
</feature>
<gene>
    <name evidence="2" type="ORF">SNEC2469_LOCUS5437</name>
</gene>
<evidence type="ECO:0000259" key="1">
    <source>
        <dbReference type="PROSITE" id="PS51820"/>
    </source>
</evidence>
<evidence type="ECO:0000313" key="2">
    <source>
        <dbReference type="EMBL" id="CAE7254099.1"/>
    </source>
</evidence>
<protein>
    <recommendedName>
        <fullName evidence="1">PA14 domain-containing protein</fullName>
    </recommendedName>
</protein>
<dbReference type="InterPro" id="IPR011658">
    <property type="entry name" value="PA14_dom"/>
</dbReference>
<dbReference type="Proteomes" id="UP000601435">
    <property type="component" value="Unassembled WGS sequence"/>
</dbReference>
<dbReference type="OrthoDB" id="424319at2759"/>
<keyword evidence="3" id="KW-1185">Reference proteome</keyword>